<evidence type="ECO:0000256" key="1">
    <source>
        <dbReference type="SAM" id="MobiDB-lite"/>
    </source>
</evidence>
<comment type="caution">
    <text evidence="2">The sequence shown here is derived from an EMBL/GenBank/DDBJ whole genome shotgun (WGS) entry which is preliminary data.</text>
</comment>
<feature type="region of interest" description="Disordered" evidence="1">
    <location>
        <begin position="1"/>
        <end position="32"/>
    </location>
</feature>
<organism evidence="2 3">
    <name type="scientific">Streptomyces lannensis</name>
    <dbReference type="NCBI Taxonomy" id="766498"/>
    <lineage>
        <taxon>Bacteria</taxon>
        <taxon>Bacillati</taxon>
        <taxon>Actinomycetota</taxon>
        <taxon>Actinomycetes</taxon>
        <taxon>Kitasatosporales</taxon>
        <taxon>Streptomycetaceae</taxon>
        <taxon>Streptomyces</taxon>
    </lineage>
</organism>
<dbReference type="EMBL" id="BAAAZA010000001">
    <property type="protein sequence ID" value="GAA3844165.1"/>
    <property type="molecule type" value="Genomic_DNA"/>
</dbReference>
<keyword evidence="3" id="KW-1185">Reference proteome</keyword>
<evidence type="ECO:0000313" key="3">
    <source>
        <dbReference type="Proteomes" id="UP001501563"/>
    </source>
</evidence>
<sequence>MVGAGPSRGPGEIIGRIGDGWVSGRPNHGPYQRRKGLIVTTAGGARHLDEYGRRPGRAVQDVGYAHCPATVMEVIAHDLWGAQPRSRFACRVRNRLHTADCADAEPVAQPSA</sequence>
<reference evidence="3" key="1">
    <citation type="journal article" date="2019" name="Int. J. Syst. Evol. Microbiol.">
        <title>The Global Catalogue of Microorganisms (GCM) 10K type strain sequencing project: providing services to taxonomists for standard genome sequencing and annotation.</title>
        <authorList>
            <consortium name="The Broad Institute Genomics Platform"/>
            <consortium name="The Broad Institute Genome Sequencing Center for Infectious Disease"/>
            <person name="Wu L."/>
            <person name="Ma J."/>
        </authorList>
    </citation>
    <scope>NUCLEOTIDE SEQUENCE [LARGE SCALE GENOMIC DNA]</scope>
    <source>
        <strain evidence="3">JCM 16578</strain>
    </source>
</reference>
<accession>A0ABP7JFW4</accession>
<proteinExistence type="predicted"/>
<protein>
    <submittedName>
        <fullName evidence="2">Uncharacterized protein</fullName>
    </submittedName>
</protein>
<evidence type="ECO:0000313" key="2">
    <source>
        <dbReference type="EMBL" id="GAA3844165.1"/>
    </source>
</evidence>
<name>A0ABP7JFW4_9ACTN</name>
<gene>
    <name evidence="2" type="ORF">GCM10022207_00780</name>
</gene>
<dbReference type="Proteomes" id="UP001501563">
    <property type="component" value="Unassembled WGS sequence"/>
</dbReference>